<protein>
    <submittedName>
        <fullName evidence="3">Uncharacterized protein</fullName>
    </submittedName>
</protein>
<evidence type="ECO:0000256" key="2">
    <source>
        <dbReference type="SAM" id="Phobius"/>
    </source>
</evidence>
<feature type="compositionally biased region" description="Basic and acidic residues" evidence="1">
    <location>
        <begin position="19"/>
        <end position="31"/>
    </location>
</feature>
<keyword evidence="2" id="KW-1133">Transmembrane helix</keyword>
<dbReference type="AlphaFoldDB" id="A0A382JK00"/>
<evidence type="ECO:0000313" key="3">
    <source>
        <dbReference type="EMBL" id="SVC11682.1"/>
    </source>
</evidence>
<feature type="compositionally biased region" description="Basic and acidic residues" evidence="1">
    <location>
        <begin position="69"/>
        <end position="79"/>
    </location>
</feature>
<feature type="compositionally biased region" description="Acidic residues" evidence="1">
    <location>
        <begin position="155"/>
        <end position="166"/>
    </location>
</feature>
<accession>A0A382JK00</accession>
<evidence type="ECO:0000256" key="1">
    <source>
        <dbReference type="SAM" id="MobiDB-lite"/>
    </source>
</evidence>
<feature type="compositionally biased region" description="Basic and acidic residues" evidence="1">
    <location>
        <begin position="90"/>
        <end position="146"/>
    </location>
</feature>
<feature type="non-terminal residue" evidence="3">
    <location>
        <position position="378"/>
    </location>
</feature>
<feature type="region of interest" description="Disordered" evidence="1">
    <location>
        <begin position="1"/>
        <end position="170"/>
    </location>
</feature>
<feature type="transmembrane region" description="Helical" evidence="2">
    <location>
        <begin position="187"/>
        <end position="211"/>
    </location>
</feature>
<name>A0A382JK00_9ZZZZ</name>
<sequence length="378" mass="42076">MAKEPVGTPGPGEVTPPDDGDKTPKGERPVEPADENSQQGELPLGMPDSSTDSAKTPGSDGGAGTSYHIGEKEGDRSTDLDADSVNVESDPLKHDESTDSHSETEYDEHHSDEYSDDHYGHHDDLYHNEYHEEDQDPYHDEHHESESGYGGFESGIDDDNEEEEEYGGPVKPFLDHLEDFRWMLVKIFASVLVGMVIALAGAKWIVAFLTWPLEQAQQQNLMGQSGENRFVPIMLGPKQFTTIKGVSALYELFPEDRKRLESHQTELDKVQQIISHQIEIDKLKNQGEPSDDTKLKIEGLSKNIATIKESLNESSEGFKAREEALRKKIVGLRKSFDSITALRLVPGPQDNIATTNQSAHYPLALSVDRNINSRSPWT</sequence>
<keyword evidence="2" id="KW-0812">Transmembrane</keyword>
<gene>
    <name evidence="3" type="ORF">METZ01_LOCUS264536</name>
</gene>
<feature type="compositionally biased region" description="Low complexity" evidence="1">
    <location>
        <begin position="1"/>
        <end position="17"/>
    </location>
</feature>
<organism evidence="3">
    <name type="scientific">marine metagenome</name>
    <dbReference type="NCBI Taxonomy" id="408172"/>
    <lineage>
        <taxon>unclassified sequences</taxon>
        <taxon>metagenomes</taxon>
        <taxon>ecological metagenomes</taxon>
    </lineage>
</organism>
<proteinExistence type="predicted"/>
<reference evidence="3" key="1">
    <citation type="submission" date="2018-05" db="EMBL/GenBank/DDBJ databases">
        <authorList>
            <person name="Lanie J.A."/>
            <person name="Ng W.-L."/>
            <person name="Kazmierczak K.M."/>
            <person name="Andrzejewski T.M."/>
            <person name="Davidsen T.M."/>
            <person name="Wayne K.J."/>
            <person name="Tettelin H."/>
            <person name="Glass J.I."/>
            <person name="Rusch D."/>
            <person name="Podicherti R."/>
            <person name="Tsui H.-C.T."/>
            <person name="Winkler M.E."/>
        </authorList>
    </citation>
    <scope>NUCLEOTIDE SEQUENCE</scope>
</reference>
<dbReference type="EMBL" id="UINC01074466">
    <property type="protein sequence ID" value="SVC11682.1"/>
    <property type="molecule type" value="Genomic_DNA"/>
</dbReference>
<keyword evidence="2" id="KW-0472">Membrane</keyword>